<keyword evidence="3" id="KW-0479">Metal-binding</keyword>
<dbReference type="PATRIC" id="fig|1423772.3.peg.981"/>
<dbReference type="GO" id="GO:0004632">
    <property type="term" value="F:phosphopantothenate--cysteine ligase activity"/>
    <property type="evidence" value="ECO:0007669"/>
    <property type="project" value="UniProtKB-UniRule"/>
</dbReference>
<reference evidence="8 9" key="1">
    <citation type="journal article" date="2015" name="Genome Announc.">
        <title>Expanding the biotechnology potential of lactobacilli through comparative genomics of 213 strains and associated genera.</title>
        <authorList>
            <person name="Sun Z."/>
            <person name="Harris H.M."/>
            <person name="McCann A."/>
            <person name="Guo C."/>
            <person name="Argimon S."/>
            <person name="Zhang W."/>
            <person name="Yang X."/>
            <person name="Jeffery I.B."/>
            <person name="Cooney J.C."/>
            <person name="Kagawa T.F."/>
            <person name="Liu W."/>
            <person name="Song Y."/>
            <person name="Salvetti E."/>
            <person name="Wrobel A."/>
            <person name="Rasinkangas P."/>
            <person name="Parkhill J."/>
            <person name="Rea M.C."/>
            <person name="O'Sullivan O."/>
            <person name="Ritari J."/>
            <person name="Douillard F.P."/>
            <person name="Paul Ross R."/>
            <person name="Yang R."/>
            <person name="Briner A.E."/>
            <person name="Felis G.E."/>
            <person name="de Vos W.M."/>
            <person name="Barrangou R."/>
            <person name="Klaenhammer T.R."/>
            <person name="Caufield P.W."/>
            <person name="Cui Y."/>
            <person name="Zhang H."/>
            <person name="O'Toole P.W."/>
        </authorList>
    </citation>
    <scope>NUCLEOTIDE SEQUENCE [LARGE SCALE GENOMIC DNA]</scope>
    <source>
        <strain evidence="8 9">DSM 20452</strain>
    </source>
</reference>
<dbReference type="NCBIfam" id="TIGR00521">
    <property type="entry name" value="coaBC_dfp"/>
    <property type="match status" value="1"/>
</dbReference>
<evidence type="ECO:0000256" key="4">
    <source>
        <dbReference type="RuleBase" id="RU364078"/>
    </source>
</evidence>
<comment type="cofactor">
    <cofactor evidence="3">
        <name>Mg(2+)</name>
        <dbReference type="ChEBI" id="CHEBI:18420"/>
    </cofactor>
</comment>
<comment type="caution">
    <text evidence="8">The sequence shown here is derived from an EMBL/GenBank/DDBJ whole genome shotgun (WGS) entry which is preliminary data.</text>
</comment>
<dbReference type="InterPro" id="IPR035929">
    <property type="entry name" value="CoaB-like_sf"/>
</dbReference>
<protein>
    <recommendedName>
        <fullName evidence="3">Coenzyme A biosynthesis bifunctional protein CoaBC</fullName>
    </recommendedName>
    <alternativeName>
        <fullName evidence="3">DNA/pantothenate metabolism flavoprotein</fullName>
    </alternativeName>
    <alternativeName>
        <fullName evidence="3">Phosphopantothenoylcysteine synthetase/decarboxylase</fullName>
        <shortName evidence="3">PPCS-PPCDC</shortName>
    </alternativeName>
    <domain>
        <recommendedName>
            <fullName evidence="3">Phosphopantothenoylcysteine decarboxylase</fullName>
            <shortName evidence="3">PPC decarboxylase</shortName>
            <shortName evidence="3">PPC-DC</shortName>
            <ecNumber evidence="3">4.1.1.36</ecNumber>
        </recommendedName>
        <alternativeName>
            <fullName evidence="3">CoaC</fullName>
        </alternativeName>
    </domain>
    <domain>
        <recommendedName>
            <fullName evidence="3">Phosphopantothenate--cysteine ligase</fullName>
            <ecNumber evidence="3">6.3.2.5</ecNumber>
        </recommendedName>
        <alternativeName>
            <fullName evidence="3">CoaB</fullName>
        </alternativeName>
        <alternativeName>
            <fullName evidence="3">Phosphopantothenoylcysteine synthetase</fullName>
            <shortName evidence="3">PPC synthetase</shortName>
            <shortName evidence="3">PPC-S</shortName>
        </alternativeName>
    </domain>
</protein>
<evidence type="ECO:0000259" key="7">
    <source>
        <dbReference type="Pfam" id="PF04127"/>
    </source>
</evidence>
<accession>A0A0R2B304</accession>
<keyword evidence="3 4" id="KW-0436">Ligase</keyword>
<dbReference type="InterPro" id="IPR036551">
    <property type="entry name" value="Flavin_trans-like"/>
</dbReference>
<keyword evidence="3" id="KW-0511">Multifunctional enzyme</keyword>
<comment type="pathway">
    <text evidence="3 4">Cofactor biosynthesis; coenzyme A biosynthesis; CoA from (R)-pantothenate: step 2/5.</text>
</comment>
<keyword evidence="5" id="KW-1133">Transmembrane helix</keyword>
<comment type="cofactor">
    <cofactor evidence="3">
        <name>FMN</name>
        <dbReference type="ChEBI" id="CHEBI:58210"/>
    </cofactor>
    <text evidence="3">Binds 1 FMN per subunit.</text>
</comment>
<dbReference type="InterPro" id="IPR003382">
    <property type="entry name" value="Flavoprotein"/>
</dbReference>
<sequence>MKEKHVAIYVSGGIAAYKAAILARLFIKQGAKVKVAMTKAAQAFVTPLTFKGLTHQEVYTDLFENDSPVPHIELADWTDLAVVVPATANVIAKMANGIADDFVTTALLATAAPKYVVPAMNDKMWSDPATKRNIARLQDDGVAILEPVTGLLAEGYTGKGRMPDPEAIYAWIAEVENIEQDLKGKKVLISAGGTREAIDPVRYIANRSSGKMGYALAKRALVRGAEVILVTGPTKLTPPAGVATYEVQTTAELEKAMLTHYADQDIVIMAAAVADYRVKTVAEQKIKKNAETWQLELVKNPDILKQLGELKRDQILVGFAAETTDLLHHATKKLQQKNADLLVANDVSRKDIGFGADDNEAWLLTRKNAPKATGKLKKTQLADLILSSALQLRGEC</sequence>
<evidence type="ECO:0000256" key="3">
    <source>
        <dbReference type="HAMAP-Rule" id="MF_02225"/>
    </source>
</evidence>
<keyword evidence="5" id="KW-0812">Transmembrane</keyword>
<name>A0A0R2B304_9LACO</name>
<dbReference type="InterPro" id="IPR005252">
    <property type="entry name" value="CoaBC"/>
</dbReference>
<evidence type="ECO:0000313" key="9">
    <source>
        <dbReference type="Proteomes" id="UP000051612"/>
    </source>
</evidence>
<dbReference type="HAMAP" id="MF_02225">
    <property type="entry name" value="CoaBC"/>
    <property type="match status" value="1"/>
</dbReference>
<dbReference type="GO" id="GO:0015937">
    <property type="term" value="P:coenzyme A biosynthetic process"/>
    <property type="evidence" value="ECO:0007669"/>
    <property type="project" value="UniProtKB-UniRule"/>
</dbReference>
<comment type="function">
    <text evidence="4">Catalyzes two steps in the biosynthesis of coenzyme A. In the first step cysteine is conjugated to 4'-phosphopantothenate to form 4-phosphopantothenoylcysteine, in the latter compound is decarboxylated to form 4'-phosphopantotheine.</text>
</comment>
<dbReference type="EMBL" id="AYYN01000140">
    <property type="protein sequence ID" value="KRM73639.1"/>
    <property type="molecule type" value="Genomic_DNA"/>
</dbReference>
<dbReference type="UniPathway" id="UPA00241">
    <property type="reaction ID" value="UER00353"/>
</dbReference>
<comment type="similarity">
    <text evidence="3 4">In the C-terminal section; belongs to the PPC synthetase family.</text>
</comment>
<dbReference type="Pfam" id="PF04127">
    <property type="entry name" value="DFP"/>
    <property type="match status" value="1"/>
</dbReference>
<dbReference type="EC" id="4.1.1.36" evidence="3"/>
<feature type="domain" description="DNA/pantothenate metabolism flavoprotein C-terminal" evidence="7">
    <location>
        <begin position="182"/>
        <end position="389"/>
    </location>
</feature>
<dbReference type="GO" id="GO:0015941">
    <property type="term" value="P:pantothenate catabolic process"/>
    <property type="evidence" value="ECO:0007669"/>
    <property type="project" value="InterPro"/>
</dbReference>
<dbReference type="InterPro" id="IPR007085">
    <property type="entry name" value="DNA/pantothenate-metab_flavo_C"/>
</dbReference>
<proteinExistence type="inferred from homology"/>
<dbReference type="GO" id="GO:0071513">
    <property type="term" value="C:phosphopantothenoylcysteine decarboxylase complex"/>
    <property type="evidence" value="ECO:0007669"/>
    <property type="project" value="TreeGrafter"/>
</dbReference>
<keyword evidence="3 4" id="KW-0288">FMN</keyword>
<feature type="region of interest" description="Phosphopantothenoylcysteine decarboxylase" evidence="3">
    <location>
        <begin position="1"/>
        <end position="186"/>
    </location>
</feature>
<evidence type="ECO:0000256" key="5">
    <source>
        <dbReference type="SAM" id="Phobius"/>
    </source>
</evidence>
<dbReference type="GO" id="GO:0010181">
    <property type="term" value="F:FMN binding"/>
    <property type="evidence" value="ECO:0007669"/>
    <property type="project" value="UniProtKB-UniRule"/>
</dbReference>
<evidence type="ECO:0000256" key="1">
    <source>
        <dbReference type="ARBA" id="ARBA00022793"/>
    </source>
</evidence>
<organism evidence="8 9">
    <name type="scientific">Ligilactobacillus murinus DSM 20452 = NBRC 14221</name>
    <dbReference type="NCBI Taxonomy" id="1423772"/>
    <lineage>
        <taxon>Bacteria</taxon>
        <taxon>Bacillati</taxon>
        <taxon>Bacillota</taxon>
        <taxon>Bacilli</taxon>
        <taxon>Lactobacillales</taxon>
        <taxon>Lactobacillaceae</taxon>
        <taxon>Ligilactobacillus</taxon>
    </lineage>
</organism>
<evidence type="ECO:0000313" key="8">
    <source>
        <dbReference type="EMBL" id="KRM73639.1"/>
    </source>
</evidence>
<keyword evidence="2 3" id="KW-0456">Lyase</keyword>
<dbReference type="GO" id="GO:0046872">
    <property type="term" value="F:metal ion binding"/>
    <property type="evidence" value="ECO:0007669"/>
    <property type="project" value="UniProtKB-KW"/>
</dbReference>
<feature type="binding site" evidence="3">
    <location>
        <position position="285"/>
    </location>
    <ligand>
        <name>CTP</name>
        <dbReference type="ChEBI" id="CHEBI:37563"/>
    </ligand>
</feature>
<feature type="binding site" evidence="3">
    <location>
        <position position="333"/>
    </location>
    <ligand>
        <name>CTP</name>
        <dbReference type="ChEBI" id="CHEBI:37563"/>
    </ligand>
</feature>
<comment type="catalytic activity">
    <reaction evidence="3 4">
        <text>(R)-4'-phosphopantothenate + L-cysteine + CTP = N-[(R)-4-phosphopantothenoyl]-L-cysteine + CMP + diphosphate + H(+)</text>
        <dbReference type="Rhea" id="RHEA:19397"/>
        <dbReference type="ChEBI" id="CHEBI:10986"/>
        <dbReference type="ChEBI" id="CHEBI:15378"/>
        <dbReference type="ChEBI" id="CHEBI:33019"/>
        <dbReference type="ChEBI" id="CHEBI:35235"/>
        <dbReference type="ChEBI" id="CHEBI:37563"/>
        <dbReference type="ChEBI" id="CHEBI:59458"/>
        <dbReference type="ChEBI" id="CHEBI:60377"/>
        <dbReference type="EC" id="6.3.2.5"/>
    </reaction>
</comment>
<dbReference type="PANTHER" id="PTHR14359">
    <property type="entry name" value="HOMO-OLIGOMERIC FLAVIN CONTAINING CYS DECARBOXYLASE FAMILY"/>
    <property type="match status" value="1"/>
</dbReference>
<feature type="binding site" evidence="3">
    <location>
        <position position="319"/>
    </location>
    <ligand>
        <name>CTP</name>
        <dbReference type="ChEBI" id="CHEBI:37563"/>
    </ligand>
</feature>
<comment type="catalytic activity">
    <reaction evidence="3 4">
        <text>N-[(R)-4-phosphopantothenoyl]-L-cysteine + H(+) = (R)-4'-phosphopantetheine + CO2</text>
        <dbReference type="Rhea" id="RHEA:16793"/>
        <dbReference type="ChEBI" id="CHEBI:15378"/>
        <dbReference type="ChEBI" id="CHEBI:16526"/>
        <dbReference type="ChEBI" id="CHEBI:59458"/>
        <dbReference type="ChEBI" id="CHEBI:61723"/>
        <dbReference type="EC" id="4.1.1.36"/>
    </reaction>
</comment>
<gene>
    <name evidence="3" type="primary">coaBC</name>
    <name evidence="8" type="ORF">FC48_GL000907</name>
</gene>
<comment type="pathway">
    <text evidence="3 4">Cofactor biosynthesis; coenzyme A biosynthesis; CoA from (R)-pantothenate: step 3/5.</text>
</comment>
<dbReference type="PANTHER" id="PTHR14359:SF6">
    <property type="entry name" value="PHOSPHOPANTOTHENOYLCYSTEINE DECARBOXYLASE"/>
    <property type="match status" value="1"/>
</dbReference>
<dbReference type="Proteomes" id="UP000051612">
    <property type="component" value="Unassembled WGS sequence"/>
</dbReference>
<feature type="binding site" evidence="3">
    <location>
        <position position="275"/>
    </location>
    <ligand>
        <name>CTP</name>
        <dbReference type="ChEBI" id="CHEBI:37563"/>
    </ligand>
</feature>
<keyword evidence="3" id="KW-0460">Magnesium</keyword>
<feature type="transmembrane region" description="Helical" evidence="5">
    <location>
        <begin position="6"/>
        <end position="27"/>
    </location>
</feature>
<dbReference type="EC" id="6.3.2.5" evidence="3"/>
<dbReference type="Gene3D" id="3.40.50.1950">
    <property type="entry name" value="Flavin prenyltransferase-like"/>
    <property type="match status" value="1"/>
</dbReference>
<feature type="region of interest" description="Phosphopantothenate--cysteine ligase" evidence="3">
    <location>
        <begin position="187"/>
        <end position="396"/>
    </location>
</feature>
<comment type="similarity">
    <text evidence="3 4">In the N-terminal section; belongs to the HFCD (homo-oligomeric flavin containing Cys decarboxylase) superfamily.</text>
</comment>
<feature type="domain" description="Flavoprotein" evidence="6">
    <location>
        <begin position="4"/>
        <end position="173"/>
    </location>
</feature>
<comment type="function">
    <text evidence="3">Catalyzes two sequential steps in the biosynthesis of coenzyme A. In the first step cysteine is conjugated to 4'-phosphopantothenate to form 4-phosphopantothenoylcysteine. In the second step the latter compound is decarboxylated to form 4'-phosphopantotheine.</text>
</comment>
<dbReference type="Gene3D" id="3.40.50.10300">
    <property type="entry name" value="CoaB-like"/>
    <property type="match status" value="1"/>
</dbReference>
<keyword evidence="3 4" id="KW-0285">Flavoprotein</keyword>
<keyword evidence="1 3" id="KW-0210">Decarboxylase</keyword>
<comment type="caution">
    <text evidence="3">Lacks conserved residue(s) required for the propagation of feature annotation.</text>
</comment>
<dbReference type="RefSeq" id="WP_056959503.1">
    <property type="nucleotide sequence ID" value="NZ_AYYN01000140.1"/>
</dbReference>
<dbReference type="Pfam" id="PF02441">
    <property type="entry name" value="Flavoprotein"/>
    <property type="match status" value="1"/>
</dbReference>
<dbReference type="SUPFAM" id="SSF52507">
    <property type="entry name" value="Homo-oligomeric flavin-containing Cys decarboxylases, HFCD"/>
    <property type="match status" value="1"/>
</dbReference>
<dbReference type="GO" id="GO:0004633">
    <property type="term" value="F:phosphopantothenoylcysteine decarboxylase activity"/>
    <property type="evidence" value="ECO:0007669"/>
    <property type="project" value="UniProtKB-UniRule"/>
</dbReference>
<evidence type="ECO:0000256" key="2">
    <source>
        <dbReference type="ARBA" id="ARBA00023239"/>
    </source>
</evidence>
<feature type="binding site" evidence="3">
    <location>
        <position position="337"/>
    </location>
    <ligand>
        <name>CTP</name>
        <dbReference type="ChEBI" id="CHEBI:37563"/>
    </ligand>
</feature>
<dbReference type="AlphaFoldDB" id="A0A0R2B304"/>
<feature type="binding site" evidence="3">
    <location>
        <begin position="301"/>
        <end position="304"/>
    </location>
    <ligand>
        <name>CTP</name>
        <dbReference type="ChEBI" id="CHEBI:37563"/>
    </ligand>
</feature>
<keyword evidence="5" id="KW-0472">Membrane</keyword>
<evidence type="ECO:0000259" key="6">
    <source>
        <dbReference type="Pfam" id="PF02441"/>
    </source>
</evidence>
<dbReference type="SUPFAM" id="SSF102645">
    <property type="entry name" value="CoaB-like"/>
    <property type="match status" value="1"/>
</dbReference>